<protein>
    <submittedName>
        <fullName evidence="1">Uncharacterized protein</fullName>
    </submittedName>
</protein>
<dbReference type="InterPro" id="IPR029058">
    <property type="entry name" value="AB_hydrolase_fold"/>
</dbReference>
<reference evidence="1 2" key="1">
    <citation type="journal article" date="2018" name="G3 (Bethesda)">
        <title>Phylogenetic and Phylogenomic Definition of Rhizopus Species.</title>
        <authorList>
            <person name="Gryganskyi A.P."/>
            <person name="Golan J."/>
            <person name="Dolatabadi S."/>
            <person name="Mondo S."/>
            <person name="Robb S."/>
            <person name="Idnurm A."/>
            <person name="Muszewska A."/>
            <person name="Steczkiewicz K."/>
            <person name="Masonjones S."/>
            <person name="Liao H.L."/>
            <person name="Gajdeczka M.T."/>
            <person name="Anike F."/>
            <person name="Vuek A."/>
            <person name="Anishchenko I.M."/>
            <person name="Voigt K."/>
            <person name="de Hoog G.S."/>
            <person name="Smith M.E."/>
            <person name="Heitman J."/>
            <person name="Vilgalys R."/>
            <person name="Stajich J.E."/>
        </authorList>
    </citation>
    <scope>NUCLEOTIDE SEQUENCE [LARGE SCALE GENOMIC DNA]</scope>
    <source>
        <strain evidence="1 2">LSU 92-RS-03</strain>
    </source>
</reference>
<dbReference type="SUPFAM" id="SSF53474">
    <property type="entry name" value="alpha/beta-Hydrolases"/>
    <property type="match status" value="1"/>
</dbReference>
<dbReference type="AlphaFoldDB" id="A0A367JN27"/>
<sequence length="136" mass="15394">MGNKSSVVLDDFFIDFRRRLDDQDSLPPSSTVLYFDETSEAVQDAIFYAKLTRTSNCRPSYDKLNCPFCKEILPDGYVVQTYGNNPLGITGYIAVSEQKKSIYVLVRGASSFRNKIVFGKDELVPHPFIPRARAQI</sequence>
<feature type="non-terminal residue" evidence="1">
    <location>
        <position position="136"/>
    </location>
</feature>
<proteinExistence type="predicted"/>
<gene>
    <name evidence="1" type="ORF">CU098_002081</name>
</gene>
<evidence type="ECO:0000313" key="1">
    <source>
        <dbReference type="EMBL" id="RCH91295.1"/>
    </source>
</evidence>
<dbReference type="STRING" id="4846.A0A367JN27"/>
<dbReference type="OrthoDB" id="426718at2759"/>
<keyword evidence="2" id="KW-1185">Reference proteome</keyword>
<name>A0A367JN27_RHIST</name>
<evidence type="ECO:0000313" key="2">
    <source>
        <dbReference type="Proteomes" id="UP000253551"/>
    </source>
</evidence>
<organism evidence="1 2">
    <name type="scientific">Rhizopus stolonifer</name>
    <name type="common">Rhizopus nigricans</name>
    <dbReference type="NCBI Taxonomy" id="4846"/>
    <lineage>
        <taxon>Eukaryota</taxon>
        <taxon>Fungi</taxon>
        <taxon>Fungi incertae sedis</taxon>
        <taxon>Mucoromycota</taxon>
        <taxon>Mucoromycotina</taxon>
        <taxon>Mucoromycetes</taxon>
        <taxon>Mucorales</taxon>
        <taxon>Mucorineae</taxon>
        <taxon>Rhizopodaceae</taxon>
        <taxon>Rhizopus</taxon>
    </lineage>
</organism>
<accession>A0A367JN27</accession>
<dbReference type="EMBL" id="PJQM01003014">
    <property type="protein sequence ID" value="RCH91295.1"/>
    <property type="molecule type" value="Genomic_DNA"/>
</dbReference>
<comment type="caution">
    <text evidence="1">The sequence shown here is derived from an EMBL/GenBank/DDBJ whole genome shotgun (WGS) entry which is preliminary data.</text>
</comment>
<dbReference type="Proteomes" id="UP000253551">
    <property type="component" value="Unassembled WGS sequence"/>
</dbReference>
<dbReference type="Gene3D" id="3.40.50.1820">
    <property type="entry name" value="alpha/beta hydrolase"/>
    <property type="match status" value="1"/>
</dbReference>